<dbReference type="GO" id="GO:0005840">
    <property type="term" value="C:ribosome"/>
    <property type="evidence" value="ECO:0007669"/>
    <property type="project" value="UniProtKB-KW"/>
</dbReference>
<keyword evidence="8" id="KW-1185">Reference proteome</keyword>
<dbReference type="GO" id="GO:0019843">
    <property type="term" value="F:rRNA binding"/>
    <property type="evidence" value="ECO:0007669"/>
    <property type="project" value="InterPro"/>
</dbReference>
<dbReference type="InterPro" id="IPR035566">
    <property type="entry name" value="Ribosomal_protein_bL20_C"/>
</dbReference>
<dbReference type="Gene3D" id="6.10.160.10">
    <property type="match status" value="1"/>
</dbReference>
<organism evidence="7 8">
    <name type="scientific">Holothuria leucospilota</name>
    <name type="common">Black long sea cucumber</name>
    <name type="synonym">Mertensiothuria leucospilota</name>
    <dbReference type="NCBI Taxonomy" id="206669"/>
    <lineage>
        <taxon>Eukaryota</taxon>
        <taxon>Metazoa</taxon>
        <taxon>Echinodermata</taxon>
        <taxon>Eleutherozoa</taxon>
        <taxon>Echinozoa</taxon>
        <taxon>Holothuroidea</taxon>
        <taxon>Aspidochirotacea</taxon>
        <taxon>Aspidochirotida</taxon>
        <taxon>Holothuriidae</taxon>
        <taxon>Holothuria</taxon>
    </lineage>
</organism>
<evidence type="ECO:0000313" key="7">
    <source>
        <dbReference type="EMBL" id="KAJ8021802.1"/>
    </source>
</evidence>
<dbReference type="PRINTS" id="PR00062">
    <property type="entry name" value="RIBOSOMALL20"/>
</dbReference>
<dbReference type="PANTHER" id="PTHR10986">
    <property type="entry name" value="39S RIBOSOMAL PROTEIN L20"/>
    <property type="match status" value="1"/>
</dbReference>
<dbReference type="CDD" id="cd07026">
    <property type="entry name" value="Ribosomal_L20"/>
    <property type="match status" value="1"/>
</dbReference>
<evidence type="ECO:0000256" key="4">
    <source>
        <dbReference type="ARBA" id="ARBA00072767"/>
    </source>
</evidence>
<dbReference type="InterPro" id="IPR005813">
    <property type="entry name" value="Ribosomal_bL20"/>
</dbReference>
<dbReference type="AlphaFoldDB" id="A0A9Q0YFH4"/>
<reference evidence="7" key="1">
    <citation type="submission" date="2021-10" db="EMBL/GenBank/DDBJ databases">
        <title>Tropical sea cucumber genome reveals ecological adaptation and Cuvierian tubules defense mechanism.</title>
        <authorList>
            <person name="Chen T."/>
        </authorList>
    </citation>
    <scope>NUCLEOTIDE SEQUENCE</scope>
    <source>
        <strain evidence="7">Nanhai2018</strain>
        <tissue evidence="7">Muscle</tissue>
    </source>
</reference>
<dbReference type="Proteomes" id="UP001152320">
    <property type="component" value="Chromosome 21"/>
</dbReference>
<dbReference type="FunFam" id="1.10.1900.20:FF:000001">
    <property type="entry name" value="50S ribosomal protein L20"/>
    <property type="match status" value="1"/>
</dbReference>
<name>A0A9Q0YFH4_HOLLE</name>
<dbReference type="GO" id="GO:1990904">
    <property type="term" value="C:ribonucleoprotein complex"/>
    <property type="evidence" value="ECO:0007669"/>
    <property type="project" value="UniProtKB-KW"/>
</dbReference>
<comment type="similarity">
    <text evidence="1 6">Belongs to the bacterial ribosomal protein bL20 family.</text>
</comment>
<evidence type="ECO:0000256" key="2">
    <source>
        <dbReference type="ARBA" id="ARBA00022980"/>
    </source>
</evidence>
<dbReference type="GO" id="GO:0003735">
    <property type="term" value="F:structural constituent of ribosome"/>
    <property type="evidence" value="ECO:0007669"/>
    <property type="project" value="InterPro"/>
</dbReference>
<proteinExistence type="inferred from homology"/>
<gene>
    <name evidence="7" type="ORF">HOLleu_39099</name>
</gene>
<evidence type="ECO:0000256" key="1">
    <source>
        <dbReference type="ARBA" id="ARBA00007698"/>
    </source>
</evidence>
<evidence type="ECO:0000256" key="5">
    <source>
        <dbReference type="ARBA" id="ARBA00076245"/>
    </source>
</evidence>
<dbReference type="GO" id="GO:0006412">
    <property type="term" value="P:translation"/>
    <property type="evidence" value="ECO:0007669"/>
    <property type="project" value="InterPro"/>
</dbReference>
<comment type="caution">
    <text evidence="7">The sequence shown here is derived from an EMBL/GenBank/DDBJ whole genome shotgun (WGS) entry which is preliminary data.</text>
</comment>
<sequence>MVFLTAARQARKLRKAPDRWWRKKVIFDQAKHFYGRNSNCYSLAIRAVHRAWVFQNRNRHVKKWNLRRLWILRIHAGAKEHGLRYAQFVGGIIKHNIALDRKVLAQLAIYEPKTFQSLAELSKQKFEEGLLAGLAEDPDKIVNRLTTQEDLLEEGLRKLRLNAAQGTSPS</sequence>
<dbReference type="SUPFAM" id="SSF74731">
    <property type="entry name" value="Ribosomal protein L20"/>
    <property type="match status" value="1"/>
</dbReference>
<dbReference type="NCBIfam" id="TIGR01032">
    <property type="entry name" value="rplT_bact"/>
    <property type="match status" value="1"/>
</dbReference>
<dbReference type="Pfam" id="PF00453">
    <property type="entry name" value="Ribosomal_L20"/>
    <property type="match status" value="1"/>
</dbReference>
<keyword evidence="2 6" id="KW-0689">Ribosomal protein</keyword>
<keyword evidence="3 6" id="KW-0687">Ribonucleoprotein</keyword>
<evidence type="ECO:0000256" key="3">
    <source>
        <dbReference type="ARBA" id="ARBA00023274"/>
    </source>
</evidence>
<protein>
    <recommendedName>
        <fullName evidence="4">Large ribosomal subunit protein bL20m</fullName>
    </recommendedName>
    <alternativeName>
        <fullName evidence="5">39S ribosomal protein L20, mitochondrial</fullName>
    </alternativeName>
</protein>
<evidence type="ECO:0000313" key="8">
    <source>
        <dbReference type="Proteomes" id="UP001152320"/>
    </source>
</evidence>
<evidence type="ECO:0000256" key="6">
    <source>
        <dbReference type="RuleBase" id="RU000561"/>
    </source>
</evidence>
<dbReference type="EMBL" id="JAIZAY010000021">
    <property type="protein sequence ID" value="KAJ8021802.1"/>
    <property type="molecule type" value="Genomic_DNA"/>
</dbReference>
<accession>A0A9Q0YFH4</accession>
<dbReference type="Gene3D" id="1.10.1900.20">
    <property type="entry name" value="Ribosomal protein L20"/>
    <property type="match status" value="1"/>
</dbReference>
<dbReference type="OrthoDB" id="10251781at2759"/>